<proteinExistence type="predicted"/>
<protein>
    <recommendedName>
        <fullName evidence="2">Protein-glutamine gamma-glutamyltransferase-like C-terminal domain-containing protein</fullName>
    </recommendedName>
</protein>
<keyword evidence="1" id="KW-0472">Membrane</keyword>
<organism evidence="3">
    <name type="scientific">Arthrobacter saudimassiliensis</name>
    <dbReference type="NCBI Taxonomy" id="1461584"/>
    <lineage>
        <taxon>Bacteria</taxon>
        <taxon>Bacillati</taxon>
        <taxon>Actinomycetota</taxon>
        <taxon>Actinomycetes</taxon>
        <taxon>Micrococcales</taxon>
        <taxon>Micrococcaceae</taxon>
        <taxon>Arthrobacter</taxon>
    </lineage>
</organism>
<dbReference type="EMBL" id="LN483071">
    <property type="protein sequence ID" value="CEA08668.1"/>
    <property type="molecule type" value="Genomic_DNA"/>
</dbReference>
<evidence type="ECO:0000259" key="2">
    <source>
        <dbReference type="Pfam" id="PF13559"/>
    </source>
</evidence>
<dbReference type="AlphaFoldDB" id="A0A078MN61"/>
<keyword evidence="1" id="KW-1133">Transmembrane helix</keyword>
<evidence type="ECO:0000313" key="3">
    <source>
        <dbReference type="EMBL" id="CEA08668.1"/>
    </source>
</evidence>
<sequence>MELTRAFRLDVPVLPDEEEARRWMEEELSRPVYEEAEPGLTERVLAALAEWLDSVLSGLEAAGPVTGVLVVAVIAAVVLLLVVLVVRPRLNASPAGSRPVFDDEAASRAVDHRRLARDAAGRSDWNEALTQLLRAMIRSAEERVVLDPVPGQTATEAASRLVGAYPADAADIRWLAERFNEVRYGNAHATAADAARAQDLDARLLAAAPAAGPAAGTFPAVPR</sequence>
<keyword evidence="1" id="KW-0812">Transmembrane</keyword>
<evidence type="ECO:0000256" key="1">
    <source>
        <dbReference type="SAM" id="Phobius"/>
    </source>
</evidence>
<dbReference type="InterPro" id="IPR025403">
    <property type="entry name" value="TgpA-like_C"/>
</dbReference>
<dbReference type="PATRIC" id="fig|1461584.3.peg.2003"/>
<reference evidence="3" key="1">
    <citation type="submission" date="2014-07" db="EMBL/GenBank/DDBJ databases">
        <authorList>
            <person name="Urmite Genomes Urmite Genomes"/>
        </authorList>
    </citation>
    <scope>NUCLEOTIDE SEQUENCE</scope>
    <source>
        <strain evidence="3">11W110_air</strain>
    </source>
</reference>
<name>A0A078MN61_9MICC</name>
<dbReference type="Pfam" id="PF13559">
    <property type="entry name" value="DUF4129"/>
    <property type="match status" value="1"/>
</dbReference>
<feature type="transmembrane region" description="Helical" evidence="1">
    <location>
        <begin position="61"/>
        <end position="86"/>
    </location>
</feature>
<accession>A0A078MN61</accession>
<feature type="domain" description="Protein-glutamine gamma-glutamyltransferase-like C-terminal" evidence="2">
    <location>
        <begin position="132"/>
        <end position="201"/>
    </location>
</feature>
<gene>
    <name evidence="3" type="ORF">BN1051_02025</name>
</gene>